<evidence type="ECO:0000256" key="1">
    <source>
        <dbReference type="SAM" id="MobiDB-lite"/>
    </source>
</evidence>
<evidence type="ECO:0000313" key="2">
    <source>
        <dbReference type="EMBL" id="CAG6392051.1"/>
    </source>
</evidence>
<name>A0A9W4GQY4_9ACTN</name>
<comment type="caution">
    <text evidence="2">The sequence shown here is derived from an EMBL/GenBank/DDBJ whole genome shotgun (WGS) entry which is preliminary data.</text>
</comment>
<evidence type="ECO:0000313" key="3">
    <source>
        <dbReference type="Proteomes" id="UP001152519"/>
    </source>
</evidence>
<keyword evidence="3" id="KW-1185">Reference proteome</keyword>
<proteinExistence type="predicted"/>
<gene>
    <name evidence="2" type="ORF">SCOCK_150023</name>
</gene>
<accession>A0A9W4GQY4</accession>
<organism evidence="2 3">
    <name type="scientific">Actinacidiphila cocklensis</name>
    <dbReference type="NCBI Taxonomy" id="887465"/>
    <lineage>
        <taxon>Bacteria</taxon>
        <taxon>Bacillati</taxon>
        <taxon>Actinomycetota</taxon>
        <taxon>Actinomycetes</taxon>
        <taxon>Kitasatosporales</taxon>
        <taxon>Streptomycetaceae</taxon>
        <taxon>Actinacidiphila</taxon>
    </lineage>
</organism>
<protein>
    <submittedName>
        <fullName evidence="2">Uncharacterized protein</fullName>
    </submittedName>
</protein>
<dbReference type="AlphaFoldDB" id="A0A9W4GQY4"/>
<sequence>MGRGRQALRHGAARRTGLAARRDQRLQPGQRVQPDTRRELPGRPVRLSRTRTSGVFPADGERRQGTAAPCCPFLRTTCGLPRPQVVRRISVRPATCAYPTERR</sequence>
<reference evidence="2" key="1">
    <citation type="submission" date="2021-05" db="EMBL/GenBank/DDBJ databases">
        <authorList>
            <person name="Arsene-Ploetze F."/>
        </authorList>
    </citation>
    <scope>NUCLEOTIDE SEQUENCE</scope>
    <source>
        <strain evidence="2">DSM 42138</strain>
    </source>
</reference>
<dbReference type="Proteomes" id="UP001152519">
    <property type="component" value="Unassembled WGS sequence"/>
</dbReference>
<feature type="compositionally biased region" description="Basic residues" evidence="1">
    <location>
        <begin position="1"/>
        <end position="13"/>
    </location>
</feature>
<feature type="region of interest" description="Disordered" evidence="1">
    <location>
        <begin position="1"/>
        <end position="64"/>
    </location>
</feature>
<dbReference type="EMBL" id="CAJSLV010000043">
    <property type="protein sequence ID" value="CAG6392051.1"/>
    <property type="molecule type" value="Genomic_DNA"/>
</dbReference>